<evidence type="ECO:0000313" key="2">
    <source>
        <dbReference type="EMBL" id="MPM40115.1"/>
    </source>
</evidence>
<proteinExistence type="predicted"/>
<dbReference type="EMBL" id="VSSQ01008880">
    <property type="protein sequence ID" value="MPM40115.1"/>
    <property type="molecule type" value="Genomic_DNA"/>
</dbReference>
<dbReference type="PANTHER" id="PTHR34585">
    <property type="match status" value="1"/>
</dbReference>
<sequence length="102" mass="12183">MNNLIEKSDPRVADLFRRLEKANSLIDKLEVPSRRSFYGQRFITDRELSERLRVSRRTLQEYRSAGTIPYYLICGKILYKESEIQQFLEDARKQSINQQKLI</sequence>
<name>A0A644ZGV0_9ZZZZ</name>
<gene>
    <name evidence="2" type="ORF">SDC9_86753</name>
</gene>
<comment type="caution">
    <text evidence="2">The sequence shown here is derived from an EMBL/GenBank/DDBJ whole genome shotgun (WGS) entry which is preliminary data.</text>
</comment>
<protein>
    <recommendedName>
        <fullName evidence="1">Helix-turn-helix domain-containing protein</fullName>
    </recommendedName>
</protein>
<dbReference type="Pfam" id="PF12728">
    <property type="entry name" value="HTH_17"/>
    <property type="match status" value="1"/>
</dbReference>
<reference evidence="2" key="1">
    <citation type="submission" date="2019-08" db="EMBL/GenBank/DDBJ databases">
        <authorList>
            <person name="Kucharzyk K."/>
            <person name="Murdoch R.W."/>
            <person name="Higgins S."/>
            <person name="Loffler F."/>
        </authorList>
    </citation>
    <scope>NUCLEOTIDE SEQUENCE</scope>
</reference>
<organism evidence="2">
    <name type="scientific">bioreactor metagenome</name>
    <dbReference type="NCBI Taxonomy" id="1076179"/>
    <lineage>
        <taxon>unclassified sequences</taxon>
        <taxon>metagenomes</taxon>
        <taxon>ecological metagenomes</taxon>
    </lineage>
</organism>
<dbReference type="InterPro" id="IPR041657">
    <property type="entry name" value="HTH_17"/>
</dbReference>
<dbReference type="SUPFAM" id="SSF46955">
    <property type="entry name" value="Putative DNA-binding domain"/>
    <property type="match status" value="1"/>
</dbReference>
<dbReference type="InterPro" id="IPR009061">
    <property type="entry name" value="DNA-bd_dom_put_sf"/>
</dbReference>
<dbReference type="PANTHER" id="PTHR34585:SF22">
    <property type="entry name" value="HELIX-TURN-HELIX DOMAIN-CONTAINING PROTEIN"/>
    <property type="match status" value="1"/>
</dbReference>
<dbReference type="AlphaFoldDB" id="A0A644ZGV0"/>
<accession>A0A644ZGV0</accession>
<evidence type="ECO:0000259" key="1">
    <source>
        <dbReference type="Pfam" id="PF12728"/>
    </source>
</evidence>
<feature type="domain" description="Helix-turn-helix" evidence="1">
    <location>
        <begin position="44"/>
        <end position="90"/>
    </location>
</feature>